<dbReference type="STRING" id="39480.EUAN_01160"/>
<comment type="similarity">
    <text evidence="1">Belongs to the hemerythrin family.</text>
</comment>
<evidence type="ECO:0000256" key="1">
    <source>
        <dbReference type="ARBA" id="ARBA00010587"/>
    </source>
</evidence>
<dbReference type="NCBIfam" id="TIGR02481">
    <property type="entry name" value="hemeryth_dom"/>
    <property type="match status" value="1"/>
</dbReference>
<dbReference type="InterPro" id="IPR012827">
    <property type="entry name" value="Hemerythrin_metal-bd"/>
</dbReference>
<dbReference type="RefSeq" id="WP_071060604.1">
    <property type="nucleotide sequence ID" value="NZ_MKIE01000001.1"/>
</dbReference>
<dbReference type="InterPro" id="IPR050669">
    <property type="entry name" value="Hemerythrin"/>
</dbReference>
<dbReference type="PANTHER" id="PTHR37164">
    <property type="entry name" value="BACTERIOHEMERYTHRIN"/>
    <property type="match status" value="1"/>
</dbReference>
<dbReference type="OrthoDB" id="9797092at2"/>
<sequence length="130" mass="15591">MLVWKEEYGIGVDLIDEQHKHLFEIGNRAYSILKDKLCIDKYDKVAEVLEDLRDYTKYHFKTEEDYMLDIGYSNYFAQKVAHKDFVDKLDSYDLNSIDELTNKEIEEILSFIFKWVLEHILKEDKKIVNS</sequence>
<evidence type="ECO:0000313" key="5">
    <source>
        <dbReference type="EMBL" id="OHW63252.1"/>
    </source>
</evidence>
<dbReference type="AlphaFoldDB" id="A0A1S1V9I7"/>
<comment type="caution">
    <text evidence="5">The sequence shown here is derived from an EMBL/GenBank/DDBJ whole genome shotgun (WGS) entry which is preliminary data.</text>
</comment>
<name>A0A1S1V9I7_9FIRM</name>
<dbReference type="GO" id="GO:0046872">
    <property type="term" value="F:metal ion binding"/>
    <property type="evidence" value="ECO:0007669"/>
    <property type="project" value="UniProtKB-KW"/>
</dbReference>
<dbReference type="SUPFAM" id="SSF47188">
    <property type="entry name" value="Hemerythrin-like"/>
    <property type="match status" value="1"/>
</dbReference>
<evidence type="ECO:0000256" key="2">
    <source>
        <dbReference type="ARBA" id="ARBA00022723"/>
    </source>
</evidence>
<keyword evidence="6" id="KW-1185">Reference proteome</keyword>
<organism evidence="5 6">
    <name type="scientific">Andreesenia angusta</name>
    <dbReference type="NCBI Taxonomy" id="39480"/>
    <lineage>
        <taxon>Bacteria</taxon>
        <taxon>Bacillati</taxon>
        <taxon>Bacillota</taxon>
        <taxon>Tissierellia</taxon>
        <taxon>Tissierellales</taxon>
        <taxon>Gottschalkiaceae</taxon>
        <taxon>Andreesenia</taxon>
    </lineage>
</organism>
<dbReference type="CDD" id="cd12107">
    <property type="entry name" value="Hemerythrin"/>
    <property type="match status" value="1"/>
</dbReference>
<accession>A0A1S1V9I7</accession>
<dbReference type="Pfam" id="PF01814">
    <property type="entry name" value="Hemerythrin"/>
    <property type="match status" value="1"/>
</dbReference>
<evidence type="ECO:0000313" key="6">
    <source>
        <dbReference type="Proteomes" id="UP000180254"/>
    </source>
</evidence>
<dbReference type="InterPro" id="IPR035938">
    <property type="entry name" value="Hemerythrin-like_sf"/>
</dbReference>
<dbReference type="Proteomes" id="UP000180254">
    <property type="component" value="Unassembled WGS sequence"/>
</dbReference>
<dbReference type="PANTHER" id="PTHR37164:SF1">
    <property type="entry name" value="BACTERIOHEMERYTHRIN"/>
    <property type="match status" value="1"/>
</dbReference>
<evidence type="ECO:0000259" key="4">
    <source>
        <dbReference type="Pfam" id="PF01814"/>
    </source>
</evidence>
<keyword evidence="2" id="KW-0479">Metal-binding</keyword>
<evidence type="ECO:0000256" key="3">
    <source>
        <dbReference type="ARBA" id="ARBA00023004"/>
    </source>
</evidence>
<proteinExistence type="inferred from homology"/>
<dbReference type="InterPro" id="IPR012312">
    <property type="entry name" value="Hemerythrin-like"/>
</dbReference>
<gene>
    <name evidence="5" type="ORF">EUAN_01160</name>
</gene>
<dbReference type="Gene3D" id="1.20.120.50">
    <property type="entry name" value="Hemerythrin-like"/>
    <property type="match status" value="1"/>
</dbReference>
<protein>
    <submittedName>
        <fullName evidence="5">Bacteriohemerythrin</fullName>
    </submittedName>
</protein>
<feature type="domain" description="Hemerythrin-like" evidence="4">
    <location>
        <begin position="11"/>
        <end position="127"/>
    </location>
</feature>
<dbReference type="NCBIfam" id="NF033749">
    <property type="entry name" value="bact_hemeryth"/>
    <property type="match status" value="1"/>
</dbReference>
<reference evidence="5 6" key="1">
    <citation type="submission" date="2016-09" db="EMBL/GenBank/DDBJ databases">
        <title>Genome sequence of Eubacterium angustum.</title>
        <authorList>
            <person name="Poehlein A."/>
            <person name="Daniel R."/>
        </authorList>
    </citation>
    <scope>NUCLEOTIDE SEQUENCE [LARGE SCALE GENOMIC DNA]</scope>
    <source>
        <strain evidence="5 6">DSM 1989</strain>
    </source>
</reference>
<dbReference type="EMBL" id="MKIE01000001">
    <property type="protein sequence ID" value="OHW63252.1"/>
    <property type="molecule type" value="Genomic_DNA"/>
</dbReference>
<keyword evidence="3" id="KW-0408">Iron</keyword>